<protein>
    <recommendedName>
        <fullName evidence="8">Fanconi-associated nuclease</fullName>
        <ecNumber evidence="8">3.1.4.1</ecNumber>
    </recommendedName>
</protein>
<dbReference type="Pfam" id="PF21315">
    <property type="entry name" value="FAN1_HTH"/>
    <property type="match status" value="1"/>
</dbReference>
<keyword evidence="7 8" id="KW-0464">Manganese</keyword>
<organism evidence="10 11">
    <name type="scientific">Smittium simulii</name>
    <dbReference type="NCBI Taxonomy" id="133385"/>
    <lineage>
        <taxon>Eukaryota</taxon>
        <taxon>Fungi</taxon>
        <taxon>Fungi incertae sedis</taxon>
        <taxon>Zoopagomycota</taxon>
        <taxon>Kickxellomycotina</taxon>
        <taxon>Harpellomycetes</taxon>
        <taxon>Harpellales</taxon>
        <taxon>Legeriomycetaceae</taxon>
        <taxon>Smittium</taxon>
    </lineage>
</organism>
<dbReference type="GO" id="GO:0046872">
    <property type="term" value="F:metal ion binding"/>
    <property type="evidence" value="ECO:0007669"/>
    <property type="project" value="UniProtKB-KW"/>
</dbReference>
<dbReference type="GO" id="GO:0070336">
    <property type="term" value="F:flap-structured DNA binding"/>
    <property type="evidence" value="ECO:0007669"/>
    <property type="project" value="TreeGrafter"/>
</dbReference>
<gene>
    <name evidence="10" type="ORF">BB561_005571</name>
</gene>
<accession>A0A2T9Y9R2</accession>
<evidence type="ECO:0000256" key="2">
    <source>
        <dbReference type="ARBA" id="ARBA00005533"/>
    </source>
</evidence>
<dbReference type="InterPro" id="IPR011856">
    <property type="entry name" value="tRNA_endonuc-like_dom_sf"/>
</dbReference>
<dbReference type="OrthoDB" id="76364at2759"/>
<dbReference type="InterPro" id="IPR049132">
    <property type="entry name" value="FAN1-like_euk"/>
</dbReference>
<dbReference type="SMART" id="SM00990">
    <property type="entry name" value="VRR_NUC"/>
    <property type="match status" value="1"/>
</dbReference>
<evidence type="ECO:0000256" key="4">
    <source>
        <dbReference type="ARBA" id="ARBA00022723"/>
    </source>
</evidence>
<dbReference type="GO" id="GO:0036297">
    <property type="term" value="P:interstrand cross-link repair"/>
    <property type="evidence" value="ECO:0007669"/>
    <property type="project" value="InterPro"/>
</dbReference>
<evidence type="ECO:0000259" key="9">
    <source>
        <dbReference type="SMART" id="SM00990"/>
    </source>
</evidence>
<reference evidence="10 11" key="1">
    <citation type="journal article" date="2018" name="MBio">
        <title>Comparative Genomics Reveals the Core Gene Toolbox for the Fungus-Insect Symbiosis.</title>
        <authorList>
            <person name="Wang Y."/>
            <person name="Stata M."/>
            <person name="Wang W."/>
            <person name="Stajich J.E."/>
            <person name="White M.M."/>
            <person name="Moncalvo J.M."/>
        </authorList>
    </citation>
    <scope>NUCLEOTIDE SEQUENCE [LARGE SCALE GENOMIC DNA]</scope>
    <source>
        <strain evidence="10 11">SWE-8-4</strain>
    </source>
</reference>
<comment type="cofactor">
    <cofactor evidence="8">
        <name>Mg(2+)</name>
        <dbReference type="ChEBI" id="CHEBI:18420"/>
    </cofactor>
    <cofactor evidence="8">
        <name>Mn(2+)</name>
        <dbReference type="ChEBI" id="CHEBI:29035"/>
    </cofactor>
</comment>
<proteinExistence type="inferred from homology"/>
<keyword evidence="3 8" id="KW-0540">Nuclease</keyword>
<evidence type="ECO:0000313" key="10">
    <source>
        <dbReference type="EMBL" id="PVU89065.1"/>
    </source>
</evidence>
<evidence type="ECO:0000256" key="6">
    <source>
        <dbReference type="ARBA" id="ARBA00022842"/>
    </source>
</evidence>
<dbReference type="EMBL" id="MBFR01000342">
    <property type="protein sequence ID" value="PVU89065.1"/>
    <property type="molecule type" value="Genomic_DNA"/>
</dbReference>
<keyword evidence="8" id="KW-0539">Nucleus</keyword>
<comment type="catalytic activity">
    <reaction evidence="1 8">
        <text>Hydrolytically removes 5'-nucleotides successively from the 3'-hydroxy termini of 3'-hydroxy-terminated oligonucleotides.</text>
        <dbReference type="EC" id="3.1.4.1"/>
    </reaction>
</comment>
<evidence type="ECO:0000256" key="5">
    <source>
        <dbReference type="ARBA" id="ARBA00022801"/>
    </source>
</evidence>
<dbReference type="STRING" id="133385.A0A2T9Y9R2"/>
<evidence type="ECO:0000256" key="3">
    <source>
        <dbReference type="ARBA" id="ARBA00022722"/>
    </source>
</evidence>
<dbReference type="EC" id="3.1.4.1" evidence="8"/>
<dbReference type="GO" id="GO:0004528">
    <property type="term" value="F:phosphodiesterase I activity"/>
    <property type="evidence" value="ECO:0007669"/>
    <property type="project" value="UniProtKB-EC"/>
</dbReference>
<dbReference type="Pfam" id="PF08774">
    <property type="entry name" value="VRR_NUC"/>
    <property type="match status" value="1"/>
</dbReference>
<dbReference type="PANTHER" id="PTHR15749">
    <property type="entry name" value="FANCONI-ASSOCIATED NUCLEASE 1"/>
    <property type="match status" value="1"/>
</dbReference>
<dbReference type="InterPro" id="IPR049126">
    <property type="entry name" value="FAN1-like_TPR"/>
</dbReference>
<keyword evidence="5 8" id="KW-0378">Hydrolase</keyword>
<dbReference type="GO" id="GO:0008409">
    <property type="term" value="F:5'-3' exonuclease activity"/>
    <property type="evidence" value="ECO:0007669"/>
    <property type="project" value="TreeGrafter"/>
</dbReference>
<comment type="subcellular location">
    <subcellularLocation>
        <location evidence="8">Nucleus</location>
    </subcellularLocation>
</comment>
<keyword evidence="8" id="KW-0227">DNA damage</keyword>
<sequence length="1079" mass="123289">MKKKKTASITKQSTTLFDFYNPRQTPAKTSFSLQNALTDSLHIPSPSLVLPNNKYLISEHSHPAHSSLPAFVQDQTHALNPIATLCREESLASNSFSALKKSTSCDIDPAHNHTPASSLKSQSFSLQLAEIPPHPPFYTFGQLEHLLHEHIISVKNYISLCCDSTVPSNPLVEAAFCDNLSSLSQNSCLDKLNDMLNTLLYCDTQTDPDLKDRPNTPLYINNQTYHDFKNYPNTPLYISNQTDSDFKNHPNSPGYSTPHNNTIHSNFTPLNPPNDTNNPGCLDPLPLQINSDHDNKLKNSYYLEKFEHILETVLVHEYHLFCPKELQMFYYYLNISLESRYLFVRLFLRKNSWISINSISYTDIDIISAIKQLSSNYIDFLPKCTTNNKFESSFECNNLIPLAIDESSLNNLESICENLSVYNLKLLAKESGIYIDSKLARPDIIKSITKYYKKQTTLVFSNSLDPLENKSQIQNRVLLKAKQLLGKSIKLNPHSINLIKRLHMLYERVHIMHPESTMQTAILSSIGIVSFPEYKVSRNKNVFTCRKASIYYFIFLEIEKQIDSLSTGVPAADTESWQKVWAFSKPYVLFWSKVIRASFISEIELGNLNNSNEKYRLFDADINQAQFLLDMGIPSFATGYFDNATQLGSSNSSFNLQPETNSLNLFKNNSSNSNTSLNQQSSIVHNRFEYWRRRFTACWVLTRIAEKSLKALAALGLYFEESIILRALIAQHWFKSSHIGKWYRRLTLVQMNYLISSNPNSKKEKLDSNTSITHSNDYCPNQSYIDDLYMCRETCIQGLLNPNISIFDAIHIEKRLNTLDKRIGIPEHLQLKISKKALCDPETITIYGVKANVLKKKTVNSRLLWVGLDGECCSVEQVALYYYTETRGMVAVHSESSILTSIFAFLFWDIIFYPIDGAFDTEYQNKPLDMYTECFYINRKELIDQRIQEIRDGEAIGLIHVIYNREKQRNTCTVGVNWDYSDTDLYDLCMCLGPNALAEICYYIAIDYKSHSSGVPDICAWNPSTKQAIFSEVKGPGDTLSETQKGWIDLLISSNVSVELCLVREECSEDRPSKKHKKS</sequence>
<dbReference type="AlphaFoldDB" id="A0A2T9Y9R2"/>
<feature type="domain" description="VRR-NUC" evidence="9">
    <location>
        <begin position="950"/>
        <end position="1065"/>
    </location>
</feature>
<dbReference type="InterPro" id="IPR049125">
    <property type="entry name" value="FAN1-like_WH"/>
</dbReference>
<dbReference type="InterPro" id="IPR014883">
    <property type="entry name" value="VRR_NUC"/>
</dbReference>
<dbReference type="InterPro" id="IPR033315">
    <property type="entry name" value="Fan1-like"/>
</dbReference>
<evidence type="ECO:0000313" key="11">
    <source>
        <dbReference type="Proteomes" id="UP000245383"/>
    </source>
</evidence>
<dbReference type="PANTHER" id="PTHR15749:SF4">
    <property type="entry name" value="FANCONI-ASSOCIATED NUCLEASE 1"/>
    <property type="match status" value="1"/>
</dbReference>
<dbReference type="GO" id="GO:0005634">
    <property type="term" value="C:nucleus"/>
    <property type="evidence" value="ECO:0007669"/>
    <property type="project" value="UniProtKB-SubCell"/>
</dbReference>
<evidence type="ECO:0000256" key="8">
    <source>
        <dbReference type="RuleBase" id="RU365033"/>
    </source>
</evidence>
<evidence type="ECO:0000256" key="7">
    <source>
        <dbReference type="ARBA" id="ARBA00023211"/>
    </source>
</evidence>
<dbReference type="Proteomes" id="UP000245383">
    <property type="component" value="Unassembled WGS sequence"/>
</dbReference>
<name>A0A2T9Y9R2_9FUNG</name>
<keyword evidence="11" id="KW-1185">Reference proteome</keyword>
<comment type="caution">
    <text evidence="10">The sequence shown here is derived from an EMBL/GenBank/DDBJ whole genome shotgun (WGS) entry which is preliminary data.</text>
</comment>
<dbReference type="GO" id="GO:0017108">
    <property type="term" value="F:5'-flap endonuclease activity"/>
    <property type="evidence" value="ECO:0007669"/>
    <property type="project" value="TreeGrafter"/>
</dbReference>
<comment type="similarity">
    <text evidence="2 8">Belongs to the FAN1 family.</text>
</comment>
<dbReference type="CDD" id="cd22326">
    <property type="entry name" value="FAN1-like"/>
    <property type="match status" value="1"/>
</dbReference>
<dbReference type="Gene3D" id="3.40.1350.10">
    <property type="match status" value="1"/>
</dbReference>
<evidence type="ECO:0000256" key="1">
    <source>
        <dbReference type="ARBA" id="ARBA00000983"/>
    </source>
</evidence>
<keyword evidence="8" id="KW-0234">DNA repair</keyword>
<keyword evidence="4 8" id="KW-0479">Metal-binding</keyword>
<keyword evidence="6 8" id="KW-0460">Magnesium</keyword>
<comment type="function">
    <text evidence="8">Nuclease required for the repair of DNA interstrand cross-links (ICL). Acts as a 5'-3' exonuclease that anchors at a cut end of DNA and cleaves DNA successively at every third nucleotide, allowing to excise an ICL from one strand through flanking incisions.</text>
</comment>
<dbReference type="Pfam" id="PF21170">
    <property type="entry name" value="FAN1_TPR"/>
    <property type="match status" value="1"/>
</dbReference>